<comment type="similarity">
    <text evidence="2">Belongs to the NADH:flavin oxidoreductase/NADH oxidase family.</text>
</comment>
<dbReference type="GO" id="GO:0016491">
    <property type="term" value="F:oxidoreductase activity"/>
    <property type="evidence" value="ECO:0007669"/>
    <property type="project" value="InterPro"/>
</dbReference>
<evidence type="ECO:0000256" key="1">
    <source>
        <dbReference type="ARBA" id="ARBA00001917"/>
    </source>
</evidence>
<comment type="caution">
    <text evidence="7">The sequence shown here is derived from an EMBL/GenBank/DDBJ whole genome shotgun (WGS) entry which is preliminary data.</text>
</comment>
<gene>
    <name evidence="7" type="ORF">SLEP1_g43497</name>
</gene>
<dbReference type="Pfam" id="PF00724">
    <property type="entry name" value="Oxidored_FMN"/>
    <property type="match status" value="1"/>
</dbReference>
<proteinExistence type="inferred from homology"/>
<dbReference type="InterPro" id="IPR045247">
    <property type="entry name" value="Oye-like"/>
</dbReference>
<dbReference type="PANTHER" id="PTHR22893:SF91">
    <property type="entry name" value="NADPH DEHYDROGENASE 2-RELATED"/>
    <property type="match status" value="1"/>
</dbReference>
<dbReference type="Proteomes" id="UP001054252">
    <property type="component" value="Unassembled WGS sequence"/>
</dbReference>
<reference evidence="7 8" key="1">
    <citation type="journal article" date="2021" name="Commun. Biol.">
        <title>The genome of Shorea leprosula (Dipterocarpaceae) highlights the ecological relevance of drought in aseasonal tropical rainforests.</title>
        <authorList>
            <person name="Ng K.K.S."/>
            <person name="Kobayashi M.J."/>
            <person name="Fawcett J.A."/>
            <person name="Hatakeyama M."/>
            <person name="Paape T."/>
            <person name="Ng C.H."/>
            <person name="Ang C.C."/>
            <person name="Tnah L.H."/>
            <person name="Lee C.T."/>
            <person name="Nishiyama T."/>
            <person name="Sese J."/>
            <person name="O'Brien M.J."/>
            <person name="Copetti D."/>
            <person name="Mohd Noor M.I."/>
            <person name="Ong R.C."/>
            <person name="Putra M."/>
            <person name="Sireger I.Z."/>
            <person name="Indrioko S."/>
            <person name="Kosugi Y."/>
            <person name="Izuno A."/>
            <person name="Isagi Y."/>
            <person name="Lee S.L."/>
            <person name="Shimizu K.K."/>
        </authorList>
    </citation>
    <scope>NUCLEOTIDE SEQUENCE [LARGE SCALE GENOMIC DNA]</scope>
    <source>
        <strain evidence="7">214</strain>
    </source>
</reference>
<dbReference type="SUPFAM" id="SSF51395">
    <property type="entry name" value="FMN-linked oxidoreductases"/>
    <property type="match status" value="1"/>
</dbReference>
<accession>A0AAV5LD57</accession>
<evidence type="ECO:0000256" key="4">
    <source>
        <dbReference type="ARBA" id="ARBA00022643"/>
    </source>
</evidence>
<sequence>MFRQLRNPTLLKSLAASTPENPEDVSSGKTLQRSTPSADMYLHMFPETPGIWTKEQVQAWKPIVDAVHAKGGIFFCQIWHVGRVSNTSLQPNGQAPISSTDKALKPLGRADGEVIQGIFSPPRRLRTDEIPKIIDDFRLAARNAIEAGFDGVEIHAAHG</sequence>
<feature type="domain" description="NADH:flavin oxidoreductase/NADH oxidase N-terminal" evidence="6">
    <location>
        <begin position="44"/>
        <end position="159"/>
    </location>
</feature>
<keyword evidence="4" id="KW-0288">FMN</keyword>
<keyword evidence="5" id="KW-0521">NADP</keyword>
<keyword evidence="8" id="KW-1185">Reference proteome</keyword>
<evidence type="ECO:0000256" key="2">
    <source>
        <dbReference type="ARBA" id="ARBA00005979"/>
    </source>
</evidence>
<evidence type="ECO:0000256" key="3">
    <source>
        <dbReference type="ARBA" id="ARBA00022630"/>
    </source>
</evidence>
<dbReference type="InterPro" id="IPR001155">
    <property type="entry name" value="OxRdtase_FMN_N"/>
</dbReference>
<evidence type="ECO:0000313" key="7">
    <source>
        <dbReference type="EMBL" id="GKV35194.1"/>
    </source>
</evidence>
<evidence type="ECO:0000259" key="6">
    <source>
        <dbReference type="Pfam" id="PF00724"/>
    </source>
</evidence>
<dbReference type="EMBL" id="BPVZ01000109">
    <property type="protein sequence ID" value="GKV35194.1"/>
    <property type="molecule type" value="Genomic_DNA"/>
</dbReference>
<dbReference type="AlphaFoldDB" id="A0AAV5LD57"/>
<dbReference type="GO" id="GO:0010181">
    <property type="term" value="F:FMN binding"/>
    <property type="evidence" value="ECO:0007669"/>
    <property type="project" value="InterPro"/>
</dbReference>
<dbReference type="Gene3D" id="3.20.20.70">
    <property type="entry name" value="Aldolase class I"/>
    <property type="match status" value="1"/>
</dbReference>
<dbReference type="PANTHER" id="PTHR22893">
    <property type="entry name" value="NADH OXIDOREDUCTASE-RELATED"/>
    <property type="match status" value="1"/>
</dbReference>
<keyword evidence="3" id="KW-0285">Flavoprotein</keyword>
<protein>
    <recommendedName>
        <fullName evidence="6">NADH:flavin oxidoreductase/NADH oxidase N-terminal domain-containing protein</fullName>
    </recommendedName>
</protein>
<evidence type="ECO:0000313" key="8">
    <source>
        <dbReference type="Proteomes" id="UP001054252"/>
    </source>
</evidence>
<evidence type="ECO:0000256" key="5">
    <source>
        <dbReference type="ARBA" id="ARBA00022857"/>
    </source>
</evidence>
<organism evidence="7 8">
    <name type="scientific">Rubroshorea leprosula</name>
    <dbReference type="NCBI Taxonomy" id="152421"/>
    <lineage>
        <taxon>Eukaryota</taxon>
        <taxon>Viridiplantae</taxon>
        <taxon>Streptophyta</taxon>
        <taxon>Embryophyta</taxon>
        <taxon>Tracheophyta</taxon>
        <taxon>Spermatophyta</taxon>
        <taxon>Magnoliopsida</taxon>
        <taxon>eudicotyledons</taxon>
        <taxon>Gunneridae</taxon>
        <taxon>Pentapetalae</taxon>
        <taxon>rosids</taxon>
        <taxon>malvids</taxon>
        <taxon>Malvales</taxon>
        <taxon>Dipterocarpaceae</taxon>
        <taxon>Rubroshorea</taxon>
    </lineage>
</organism>
<name>A0AAV5LD57_9ROSI</name>
<comment type="cofactor">
    <cofactor evidence="1">
        <name>FMN</name>
        <dbReference type="ChEBI" id="CHEBI:58210"/>
    </cofactor>
</comment>
<dbReference type="InterPro" id="IPR013785">
    <property type="entry name" value="Aldolase_TIM"/>
</dbReference>